<dbReference type="RefSeq" id="WP_138948981.1">
    <property type="nucleotide sequence ID" value="NZ_CP040749.1"/>
</dbReference>
<gene>
    <name evidence="1" type="ORF">FF125_06390</name>
</gene>
<dbReference type="CDD" id="cd15482">
    <property type="entry name" value="Sialidase_non-viral"/>
    <property type="match status" value="1"/>
</dbReference>
<keyword evidence="2" id="KW-1185">Reference proteome</keyword>
<protein>
    <submittedName>
        <fullName evidence="1">Exo-alpha-sialidase</fullName>
    </submittedName>
</protein>
<dbReference type="OrthoDB" id="7294637at2"/>
<dbReference type="EMBL" id="CP040749">
    <property type="protein sequence ID" value="QCX38073.1"/>
    <property type="molecule type" value="Genomic_DNA"/>
</dbReference>
<evidence type="ECO:0000313" key="2">
    <source>
        <dbReference type="Proteomes" id="UP000306229"/>
    </source>
</evidence>
<dbReference type="Gene3D" id="2.120.10.10">
    <property type="match status" value="1"/>
</dbReference>
<dbReference type="Proteomes" id="UP000306229">
    <property type="component" value="Chromosome"/>
</dbReference>
<reference evidence="1 2" key="1">
    <citation type="submission" date="2019-05" db="EMBL/GenBank/DDBJ databases">
        <title>Algicella ahnfeltiae gen. nov., sp. nov., a novel marine bacterium of the family Flavobacteriaceae isolated from a red alga.</title>
        <authorList>
            <person name="Nedashkovskaya O.I."/>
            <person name="Kukhlevskiy A.D."/>
            <person name="Kim S.-G."/>
            <person name="Zhukova N.V."/>
            <person name="Mikhailov V.V."/>
        </authorList>
    </citation>
    <scope>NUCLEOTIDE SEQUENCE [LARGE SCALE GENOMIC DNA]</scope>
    <source>
        <strain evidence="1 2">10Alg115</strain>
    </source>
</reference>
<proteinExistence type="predicted"/>
<sequence length="59" mass="6551">MTLKMSRDNGETWSVVKTIFLGASAYSDLTLLFNGNLGLFYEAGNESPYEGIIFEVVKL</sequence>
<evidence type="ECO:0000313" key="1">
    <source>
        <dbReference type="EMBL" id="QCX38073.1"/>
    </source>
</evidence>
<accession>A0A5B7TSA9</accession>
<dbReference type="KEGG" id="fbe:FF125_06390"/>
<dbReference type="InterPro" id="IPR036278">
    <property type="entry name" value="Sialidase_sf"/>
</dbReference>
<name>A0A5B7TSA9_9FLAO</name>
<dbReference type="AlphaFoldDB" id="A0A5B7TSA9"/>
<organism evidence="1 2">
    <name type="scientific">Aureibaculum algae</name>
    <dbReference type="NCBI Taxonomy" id="2584122"/>
    <lineage>
        <taxon>Bacteria</taxon>
        <taxon>Pseudomonadati</taxon>
        <taxon>Bacteroidota</taxon>
        <taxon>Flavobacteriia</taxon>
        <taxon>Flavobacteriales</taxon>
        <taxon>Flavobacteriaceae</taxon>
        <taxon>Aureibaculum</taxon>
    </lineage>
</organism>
<dbReference type="SUPFAM" id="SSF50939">
    <property type="entry name" value="Sialidases"/>
    <property type="match status" value="1"/>
</dbReference>